<dbReference type="EMBL" id="CP012543">
    <property type="protein sequence ID" value="QCD46985.1"/>
    <property type="molecule type" value="Genomic_DNA"/>
</dbReference>
<dbReference type="InterPro" id="IPR006498">
    <property type="entry name" value="Tail_tube"/>
</dbReference>
<accession>A0A6G5QMP9</accession>
<sequence>MKAQAITGGNFFIDGIGLFGELVDFEPPKFEHETIEAASEIGKYELVLPTLKPLSAKFTVNNVSETYFGLLNTKTKQKVYIKANHSGSEGKHVAIVATFEGNVKVLEAPKFEMNKEANMSIEMSCFVVKYEVEKKTTLSYDVENKIYAVNGEDLYETIRKNIS</sequence>
<organism evidence="1 2">
    <name type="scientific">Campylobacter rectus</name>
    <name type="common">Wolinella recta</name>
    <dbReference type="NCBI Taxonomy" id="203"/>
    <lineage>
        <taxon>Bacteria</taxon>
        <taxon>Pseudomonadati</taxon>
        <taxon>Campylobacterota</taxon>
        <taxon>Epsilonproteobacteria</taxon>
        <taxon>Campylobacterales</taxon>
        <taxon>Campylobacteraceae</taxon>
        <taxon>Campylobacter</taxon>
    </lineage>
</organism>
<name>A0A6G5QMP9_CAMRE</name>
<reference evidence="1 2" key="1">
    <citation type="submission" date="2016-07" db="EMBL/GenBank/DDBJ databases">
        <title>Comparative genomics of the Campylobacter concisus group.</title>
        <authorList>
            <person name="Miller W.G."/>
            <person name="Yee E."/>
            <person name="Chapman M.H."/>
            <person name="Huynh S."/>
            <person name="Bono J.L."/>
            <person name="On S.L.W."/>
            <person name="StLeger J."/>
            <person name="Foster G."/>
            <person name="Parker C.T."/>
        </authorList>
    </citation>
    <scope>NUCLEOTIDE SEQUENCE [LARGE SCALE GENOMIC DNA]</scope>
    <source>
        <strain evidence="1 2">ATCC 33238</strain>
    </source>
</reference>
<protein>
    <submittedName>
        <fullName evidence="1">Phage major tail tube protein</fullName>
    </submittedName>
</protein>
<dbReference type="AlphaFoldDB" id="A0A6G5QMP9"/>
<dbReference type="Pfam" id="PF04985">
    <property type="entry name" value="Phage_tube"/>
    <property type="match status" value="1"/>
</dbReference>
<proteinExistence type="predicted"/>
<gene>
    <name evidence="1" type="ORF">CRECT_1331</name>
</gene>
<evidence type="ECO:0000313" key="2">
    <source>
        <dbReference type="Proteomes" id="UP000502377"/>
    </source>
</evidence>
<dbReference type="Proteomes" id="UP000502377">
    <property type="component" value="Chromosome"/>
</dbReference>
<evidence type="ECO:0000313" key="1">
    <source>
        <dbReference type="EMBL" id="QCD46985.1"/>
    </source>
</evidence>
<dbReference type="KEGG" id="crx:CRECT_1331"/>
<dbReference type="RefSeq" id="WP_002944684.1">
    <property type="nucleotide sequence ID" value="NZ_CP012543.1"/>
</dbReference>